<evidence type="ECO:0000313" key="3">
    <source>
        <dbReference type="Proteomes" id="UP000253689"/>
    </source>
</evidence>
<dbReference type="Proteomes" id="UP000253689">
    <property type="component" value="Chromosome"/>
</dbReference>
<accession>A0A345DLL6</accession>
<dbReference type="AlphaFoldDB" id="A0A345DLL6"/>
<sequence length="212" mass="25007">MFFVKNGFLLYPKSMVFNILRFPDTDIYYLKPRVQLYNAYTINSTNDYFSYYSNWDYKTNILPSNNDKYTQSIKLLDMTDRSKYQGFNLIRFSTTTLIENRSISINGFNFSLYNATDWNGEFNDGKIWQLPYKKGAWYRLDIHIENAAIWIVNNLPGMKEIYKFVNGIVHVFSNVSELFNNIGNLFAFDITFKIMLSSILVLAMVNGLLRYF</sequence>
<gene>
    <name evidence="2" type="ORF">SDAV_0088</name>
</gene>
<name>A0A345DLL6_9MOLU</name>
<evidence type="ECO:0000256" key="1">
    <source>
        <dbReference type="SAM" id="Phobius"/>
    </source>
</evidence>
<evidence type="ECO:0000313" key="2">
    <source>
        <dbReference type="EMBL" id="AXF95104.1"/>
    </source>
</evidence>
<proteinExistence type="predicted"/>
<keyword evidence="1" id="KW-0812">Transmembrane</keyword>
<reference evidence="3" key="1">
    <citation type="submission" date="2018-07" db="EMBL/GenBank/DDBJ databases">
        <title>Complete Genome Sequence of Spiroplasma phoeniceum.</title>
        <authorList>
            <person name="Davis R.E."/>
            <person name="Shao J.Y."/>
            <person name="Zhao Y."/>
            <person name="Silver A."/>
            <person name="Stump z."/>
            <person name="Gasparich G."/>
        </authorList>
    </citation>
    <scope>NUCLEOTIDE SEQUENCE [LARGE SCALE GENOMIC DNA]</scope>
    <source>
        <strain evidence="3">P40</strain>
    </source>
</reference>
<protein>
    <submittedName>
        <fullName evidence="2">Spiroplasma plectrovirus-related protein</fullName>
    </submittedName>
</protein>
<feature type="transmembrane region" description="Helical" evidence="1">
    <location>
        <begin position="190"/>
        <end position="209"/>
    </location>
</feature>
<dbReference type="InterPro" id="IPR022160">
    <property type="entry name" value="Phage_1-C74_Orf1"/>
</dbReference>
<keyword evidence="1" id="KW-1133">Transmembrane helix</keyword>
<organism evidence="2 3">
    <name type="scientific">Spiroplasma phoeniceum P40</name>
    <dbReference type="NCBI Taxonomy" id="1276259"/>
    <lineage>
        <taxon>Bacteria</taxon>
        <taxon>Bacillati</taxon>
        <taxon>Mycoplasmatota</taxon>
        <taxon>Mollicutes</taxon>
        <taxon>Entomoplasmatales</taxon>
        <taxon>Spiroplasmataceae</taxon>
        <taxon>Spiroplasma</taxon>
    </lineage>
</organism>
<keyword evidence="1" id="KW-0472">Membrane</keyword>
<dbReference type="KEGG" id="sphh:SDAV_0088"/>
<keyword evidence="3" id="KW-1185">Reference proteome</keyword>
<dbReference type="EMBL" id="CP031088">
    <property type="protein sequence ID" value="AXF95104.1"/>
    <property type="molecule type" value="Genomic_DNA"/>
</dbReference>
<dbReference type="Pfam" id="PF12461">
    <property type="entry name" value="DUF3688"/>
    <property type="match status" value="1"/>
</dbReference>
<dbReference type="RefSeq" id="WP_186823405.1">
    <property type="nucleotide sequence ID" value="NZ_CP031088.1"/>
</dbReference>